<reference evidence="2" key="1">
    <citation type="submission" date="2017-09" db="EMBL/GenBank/DDBJ databases">
        <title>Genome sequence of Nannocystis excedens DSM 71.</title>
        <authorList>
            <person name="Blom J."/>
        </authorList>
    </citation>
    <scope>NUCLEOTIDE SEQUENCE [LARGE SCALE GENOMIC DNA]</scope>
    <source>
        <strain evidence="2">type strain: E19</strain>
    </source>
</reference>
<accession>A0A2C9D4S2</accession>
<sequence length="127" mass="13690">MSEFRAWRRQLGRLIAAAAVGAAVIGAIGQITARAESPSPYDMKYATFSAPSGVPMRSAMQDGASVVGTIPAGGKGIVMRWCRPEFPFGAWQFGGAKMQRQLLDQRWCEVSYKGKIGNVDGHMLAPE</sequence>
<protein>
    <recommendedName>
        <fullName evidence="3">SH3 domain-containing protein</fullName>
    </recommendedName>
</protein>
<evidence type="ECO:0000313" key="2">
    <source>
        <dbReference type="Proteomes" id="UP000223606"/>
    </source>
</evidence>
<dbReference type="Proteomes" id="UP000223606">
    <property type="component" value="Chromosome 1"/>
</dbReference>
<keyword evidence="2" id="KW-1185">Reference proteome</keyword>
<dbReference type="EMBL" id="LT960614">
    <property type="protein sequence ID" value="SON55332.1"/>
    <property type="molecule type" value="Genomic_DNA"/>
</dbReference>
<dbReference type="KEGG" id="hdi:HDIA_1791"/>
<evidence type="ECO:0008006" key="3">
    <source>
        <dbReference type="Google" id="ProtNLM"/>
    </source>
</evidence>
<name>A0A2C9D4S2_9HYPH</name>
<proteinExistence type="predicted"/>
<dbReference type="RefSeq" id="WP_157775441.1">
    <property type="nucleotide sequence ID" value="NZ_LT960614.1"/>
</dbReference>
<dbReference type="OrthoDB" id="8449710at2"/>
<gene>
    <name evidence="1" type="ORF">HDIA_1791</name>
</gene>
<dbReference type="AlphaFoldDB" id="A0A2C9D4S2"/>
<evidence type="ECO:0000313" key="1">
    <source>
        <dbReference type="EMBL" id="SON55332.1"/>
    </source>
</evidence>
<organism evidence="1 2">
    <name type="scientific">Hartmannibacter diazotrophicus</name>
    <dbReference type="NCBI Taxonomy" id="1482074"/>
    <lineage>
        <taxon>Bacteria</taxon>
        <taxon>Pseudomonadati</taxon>
        <taxon>Pseudomonadota</taxon>
        <taxon>Alphaproteobacteria</taxon>
        <taxon>Hyphomicrobiales</taxon>
        <taxon>Pleomorphomonadaceae</taxon>
        <taxon>Hartmannibacter</taxon>
    </lineage>
</organism>